<dbReference type="InterPro" id="IPR008962">
    <property type="entry name" value="PapD-like_sf"/>
</dbReference>
<evidence type="ECO:0000256" key="5">
    <source>
        <dbReference type="ARBA" id="ARBA00023273"/>
    </source>
</evidence>
<dbReference type="PROSITE" id="PS50202">
    <property type="entry name" value="MSP"/>
    <property type="match status" value="1"/>
</dbReference>
<dbReference type="EMBL" id="MU827823">
    <property type="protein sequence ID" value="KAJ7321786.1"/>
    <property type="molecule type" value="Genomic_DNA"/>
</dbReference>
<name>A0A9W9YBA1_9CNID</name>
<evidence type="ECO:0000313" key="9">
    <source>
        <dbReference type="Proteomes" id="UP001163046"/>
    </source>
</evidence>
<reference evidence="8" key="1">
    <citation type="submission" date="2023-01" db="EMBL/GenBank/DDBJ databases">
        <title>Genome assembly of the deep-sea coral Lophelia pertusa.</title>
        <authorList>
            <person name="Herrera S."/>
            <person name="Cordes E."/>
        </authorList>
    </citation>
    <scope>NUCLEOTIDE SEQUENCE</scope>
    <source>
        <strain evidence="8">USNM1676648</strain>
        <tissue evidence="8">Polyp</tissue>
    </source>
</reference>
<dbReference type="Gene3D" id="2.60.40.10">
    <property type="entry name" value="Immunoglobulins"/>
    <property type="match status" value="5"/>
</dbReference>
<feature type="region of interest" description="Disordered" evidence="6">
    <location>
        <begin position="1396"/>
        <end position="1441"/>
    </location>
</feature>
<feature type="region of interest" description="Disordered" evidence="6">
    <location>
        <begin position="1498"/>
        <end position="1519"/>
    </location>
</feature>
<dbReference type="SUPFAM" id="SSF49354">
    <property type="entry name" value="PapD-like"/>
    <property type="match status" value="1"/>
</dbReference>
<dbReference type="PANTHER" id="PTHR45912">
    <property type="entry name" value="CILIA- AND FLAGELLA-ASSOCIATED PROTEIN 47"/>
    <property type="match status" value="1"/>
</dbReference>
<accession>A0A9W9YBA1</accession>
<evidence type="ECO:0000256" key="1">
    <source>
        <dbReference type="ARBA" id="ARBA00004138"/>
    </source>
</evidence>
<evidence type="ECO:0000256" key="4">
    <source>
        <dbReference type="ARBA" id="ARBA00023069"/>
    </source>
</evidence>
<feature type="compositionally biased region" description="Low complexity" evidence="6">
    <location>
        <begin position="1396"/>
        <end position="1410"/>
    </location>
</feature>
<organism evidence="8 9">
    <name type="scientific">Desmophyllum pertusum</name>
    <dbReference type="NCBI Taxonomy" id="174260"/>
    <lineage>
        <taxon>Eukaryota</taxon>
        <taxon>Metazoa</taxon>
        <taxon>Cnidaria</taxon>
        <taxon>Anthozoa</taxon>
        <taxon>Hexacorallia</taxon>
        <taxon>Scleractinia</taxon>
        <taxon>Caryophylliina</taxon>
        <taxon>Caryophylliidae</taxon>
        <taxon>Desmophyllum</taxon>
    </lineage>
</organism>
<evidence type="ECO:0000256" key="2">
    <source>
        <dbReference type="ARBA" id="ARBA00004496"/>
    </source>
</evidence>
<keyword evidence="3" id="KW-0963">Cytoplasm</keyword>
<dbReference type="OrthoDB" id="10060824at2759"/>
<evidence type="ECO:0000256" key="6">
    <source>
        <dbReference type="SAM" id="MobiDB-lite"/>
    </source>
</evidence>
<evidence type="ECO:0000256" key="3">
    <source>
        <dbReference type="ARBA" id="ARBA00022490"/>
    </source>
</evidence>
<keyword evidence="9" id="KW-1185">Reference proteome</keyword>
<dbReference type="GO" id="GO:0005929">
    <property type="term" value="C:cilium"/>
    <property type="evidence" value="ECO:0007669"/>
    <property type="project" value="UniProtKB-SubCell"/>
</dbReference>
<sequence>MSAISHASDSACSCYANRAAALYQAGAWLDVSALVEYYTTKAEDAQDRVILVVDNDVVEIPLVAYTPSPNLELSGPADFGVTVADGKVLSREVFVTNEGSLTGEFKIRYSGNQPITIMPSGGIIKPGARQTVKIEFISKTPGKLDEEAHVKLEGQPPTTLQIIGHVVERSLELLTLDTEDVVQTINFGSTYYGTDRMESFLIYNNGPDVANFVVILEEGGEGQEVGVDLTKSATAVLLSQTNSQDLGTANDLTTLVTALPSQGILYPQEKREIYFRFSPRYTKSNIGWKASDQPPPRKDYTLFMHIETVGSVAGISEKSNSGNGNGGTRVEVAVLGTALPVLLSISPSPVFKFGDCAVGEQIDALCTVNNESASLPLTFSLHSTAHFHSLPSQDHINPGQSVDVLLSFRPNQMGTFKPVVTLEVLGGIVEQFSFDGDPTAVRLIPIYTTPIYLLGAGTRTTIKLKTQPLSGVPQVAHPNDRATSIRPAKRNENVRTLFTGIERYTFVDPDYAFTDEEEQLRAEHKQQYLDYITTLRENRLADDKRSDFNQFNNDTDLGMKSGVGLKPPRISTKELRSPEKALSPVSDEVKLLSSMTLAGDKSQTLSKPLSDGLNAVPMTEREKRDCSSVLSPQQLKLVDIGPSLMDFGQVCLRSVSSKDLMIVNNLNSFIHVVVEIDCRELRQTSPLSQVIPPSSVAKLAMMFESNVRGRFERSINYSINGYHVQHIVVLAEVVSVALELSNDEVVLSPSPGLLAESGLRGSITLLNKRNYPAEFSWSPVMDEKGTAFSIRPSIGTVEAFTSLECEVVYHPTFSAPEETDFLVHVTGGSDLKLKCIAKLGTAHCAFVERRLLFGSVPLHLTTVKTVSLRNTSQNHAYFEVIDTRPIPGMIISPKEGLVPVGGTAELKVEFTPNSIHKFDTHIQVNVRGWKIISLRVGGTIEPPCVDIDASSFQFGGVHCGALATVRFQLSNATRTEADMVFDLSRFLDFSLKFLDTDLEDDPVDDGNGVYHVCLKSQQVMECALEFQPSEVASYDFVIPVSINHTVAPTPAPSTFPPTPAPSHMNWTISDLITPVPSLMGVATPSRRVVATALRPPLQLSHSVLEFRLPSGYFELGIESGAGRAQRSSLDMDSTHQGCRALMEDGTFKFLHRTGSPFTPSSAGKKSVIPDITLETGETFQLGVLFTPQCPGVFVVHVPVILNGNRDIPYRTLTLKGELLAPNLKFDPDCLRLTPVPLGTQVSVNFNITARGYRRASVIDCEIPEVELEDGSVQSVMEVSFPDGQAIQPCCTHDDKGEPCVIPCTVTFQSPSPVTFTTAIIFTDGKEKYELPVTATADNCLLSCYPFLASHQTDFHIICEQQGISIRDKQTDAQDYHPGEAVFMPCITPNRPPTIASTSATSTSFGISTSTYPESSNEATSSTYPSTPHHGDSQHVGAARGVSDVSDTNGTFVLGPGVESDERKFIRKVISAVQRYFSAQGWSGGPYPITVPQTLRSALQDTSDPQTGGTGAARTSNWDNNSKKNSDQCLILSVICVVVLSQEFH</sequence>
<evidence type="ECO:0000259" key="7">
    <source>
        <dbReference type="PROSITE" id="PS50202"/>
    </source>
</evidence>
<dbReference type="GO" id="GO:0005737">
    <property type="term" value="C:cytoplasm"/>
    <property type="evidence" value="ECO:0007669"/>
    <property type="project" value="UniProtKB-SubCell"/>
</dbReference>
<proteinExistence type="predicted"/>
<evidence type="ECO:0000313" key="8">
    <source>
        <dbReference type="EMBL" id="KAJ7321786.1"/>
    </source>
</evidence>
<comment type="caution">
    <text evidence="8">The sequence shown here is derived from an EMBL/GenBank/DDBJ whole genome shotgun (WGS) entry which is preliminary data.</text>
</comment>
<keyword evidence="5" id="KW-0966">Cell projection</keyword>
<dbReference type="GO" id="GO:0060271">
    <property type="term" value="P:cilium assembly"/>
    <property type="evidence" value="ECO:0007669"/>
    <property type="project" value="TreeGrafter"/>
</dbReference>
<dbReference type="Proteomes" id="UP001163046">
    <property type="component" value="Unassembled WGS sequence"/>
</dbReference>
<dbReference type="InterPro" id="IPR000535">
    <property type="entry name" value="MSP_dom"/>
</dbReference>
<dbReference type="Pfam" id="PF22544">
    <property type="entry name" value="HYDIN_VesB_CFA65-like_Ig"/>
    <property type="match status" value="2"/>
</dbReference>
<dbReference type="InterPro" id="IPR013783">
    <property type="entry name" value="Ig-like_fold"/>
</dbReference>
<feature type="compositionally biased region" description="Polar residues" evidence="6">
    <location>
        <begin position="1411"/>
        <end position="1425"/>
    </location>
</feature>
<keyword evidence="4" id="KW-0969">Cilium</keyword>
<comment type="subcellular location">
    <subcellularLocation>
        <location evidence="1">Cell projection</location>
        <location evidence="1">Cilium</location>
    </subcellularLocation>
    <subcellularLocation>
        <location evidence="2">Cytoplasm</location>
    </subcellularLocation>
</comment>
<dbReference type="PANTHER" id="PTHR45912:SF3">
    <property type="entry name" value="CILIA- AND FLAGELLA-ASSOCIATED PROTEIN 47"/>
    <property type="match status" value="1"/>
</dbReference>
<feature type="domain" description="MSP" evidence="7">
    <location>
        <begin position="62"/>
        <end position="176"/>
    </location>
</feature>
<gene>
    <name evidence="8" type="ORF">OS493_033894</name>
</gene>
<protein>
    <recommendedName>
        <fullName evidence="7">MSP domain-containing protein</fullName>
    </recommendedName>
</protein>
<dbReference type="InterPro" id="IPR053879">
    <property type="entry name" value="HYDIN_VesB_CFA65-like_Ig"/>
</dbReference>